<gene>
    <name evidence="2" type="ORF">ELY37_02870</name>
</gene>
<keyword evidence="3" id="KW-1185">Reference proteome</keyword>
<keyword evidence="1" id="KW-0812">Transmembrane</keyword>
<feature type="transmembrane region" description="Helical" evidence="1">
    <location>
        <begin position="44"/>
        <end position="63"/>
    </location>
</feature>
<dbReference type="AlphaFoldDB" id="A0A3S0WLA1"/>
<evidence type="ECO:0000313" key="2">
    <source>
        <dbReference type="EMBL" id="RUR48810.1"/>
    </source>
</evidence>
<dbReference type="InterPro" id="IPR057700">
    <property type="entry name" value="DUF7940"/>
</dbReference>
<proteinExistence type="predicted"/>
<evidence type="ECO:0000313" key="3">
    <source>
        <dbReference type="Proteomes" id="UP000286912"/>
    </source>
</evidence>
<dbReference type="OrthoDB" id="6184212at2"/>
<sequence length="80" mass="9139">MSKIEFTSESSVWYRLWSNQAQFLAGVSYLQMALPYWEGIIPPYYFAILGALLNTAGFFLRNVKQPGLSDKVREKELSNG</sequence>
<reference evidence="2 3" key="1">
    <citation type="submission" date="2018-12" db="EMBL/GenBank/DDBJ databases">
        <title>three novel Halomonas strain isolated from plants.</title>
        <authorList>
            <person name="Sun C."/>
        </authorList>
    </citation>
    <scope>NUCLEOTIDE SEQUENCE [LARGE SCALE GENOMIC DNA]</scope>
    <source>
        <strain evidence="2 3">RC</strain>
    </source>
</reference>
<comment type="caution">
    <text evidence="2">The sequence shown here is derived from an EMBL/GenBank/DDBJ whole genome shotgun (WGS) entry which is preliminary data.</text>
</comment>
<dbReference type="RefSeq" id="WP_126981474.1">
    <property type="nucleotide sequence ID" value="NZ_RZHD01000003.1"/>
</dbReference>
<organism evidence="2 3">
    <name type="scientific">Vreelandella populi</name>
    <dbReference type="NCBI Taxonomy" id="2498858"/>
    <lineage>
        <taxon>Bacteria</taxon>
        <taxon>Pseudomonadati</taxon>
        <taxon>Pseudomonadota</taxon>
        <taxon>Gammaproteobacteria</taxon>
        <taxon>Oceanospirillales</taxon>
        <taxon>Halomonadaceae</taxon>
        <taxon>Vreelandella</taxon>
    </lineage>
</organism>
<protein>
    <submittedName>
        <fullName evidence="2">Uncharacterized protein</fullName>
    </submittedName>
</protein>
<dbReference type="Proteomes" id="UP000286912">
    <property type="component" value="Unassembled WGS sequence"/>
</dbReference>
<keyword evidence="1" id="KW-0472">Membrane</keyword>
<accession>A0A3S0WLA1</accession>
<evidence type="ECO:0000256" key="1">
    <source>
        <dbReference type="SAM" id="Phobius"/>
    </source>
</evidence>
<keyword evidence="1" id="KW-1133">Transmembrane helix</keyword>
<dbReference type="EMBL" id="RZHD01000003">
    <property type="protein sequence ID" value="RUR48810.1"/>
    <property type="molecule type" value="Genomic_DNA"/>
</dbReference>
<dbReference type="Pfam" id="PF25612">
    <property type="entry name" value="DUF7940"/>
    <property type="match status" value="1"/>
</dbReference>
<name>A0A3S0WLA1_9GAMM</name>